<accession>A0A7X0VTA2</accession>
<dbReference type="Pfam" id="PF03793">
    <property type="entry name" value="PASTA"/>
    <property type="match status" value="1"/>
</dbReference>
<dbReference type="GO" id="GO:0005886">
    <property type="term" value="C:plasma membrane"/>
    <property type="evidence" value="ECO:0007669"/>
    <property type="project" value="TreeGrafter"/>
</dbReference>
<feature type="compositionally biased region" description="Low complexity" evidence="4">
    <location>
        <begin position="764"/>
        <end position="776"/>
    </location>
</feature>
<dbReference type="PANTHER" id="PTHR30627:SF26">
    <property type="entry name" value="PENICILLIN-BINDING PROTEIN 2B"/>
    <property type="match status" value="1"/>
</dbReference>
<evidence type="ECO:0000256" key="4">
    <source>
        <dbReference type="SAM" id="MobiDB-lite"/>
    </source>
</evidence>
<keyword evidence="7" id="KW-1185">Reference proteome</keyword>
<evidence type="ECO:0000256" key="1">
    <source>
        <dbReference type="ARBA" id="ARBA00004370"/>
    </source>
</evidence>
<dbReference type="InterPro" id="IPR005543">
    <property type="entry name" value="PASTA_dom"/>
</dbReference>
<dbReference type="Pfam" id="PF00905">
    <property type="entry name" value="Transpeptidase"/>
    <property type="match status" value="1"/>
</dbReference>
<dbReference type="PANTHER" id="PTHR30627">
    <property type="entry name" value="PEPTIDOGLYCAN D,D-TRANSPEPTIDASE"/>
    <property type="match status" value="1"/>
</dbReference>
<feature type="compositionally biased region" description="Basic and acidic residues" evidence="4">
    <location>
        <begin position="592"/>
        <end position="603"/>
    </location>
</feature>
<evidence type="ECO:0000313" key="6">
    <source>
        <dbReference type="EMBL" id="MBB6729654.1"/>
    </source>
</evidence>
<dbReference type="SUPFAM" id="SSF56519">
    <property type="entry name" value="Penicillin binding protein dimerisation domain"/>
    <property type="match status" value="1"/>
</dbReference>
<sequence length="776" mass="83873">MTKRIKVRTLLLGGLLTLLFLGLFGRIYWVQVAHASFWADQARQTWITSKPLPQERGTITDRNGKVLAADTDAYTVAVSPKIINQLNSEHPEWRLLDQIVSKIHLVLNKPENEVRDAINAKKKDGTFYDQRELNPEGWKIDKEVAQHLMTFRDELEKQTNENDIGLYFEEGQKRYYPNQSLASQILGYVDKDGKAVMGVEKTMNADLQGQAGKITYEKDGIRTQLPNGTVDVKQPVDGKNVELTIDKDIQFYMEQALRDAYDKYHPVSATAIAADPKTMDILGMVSLPDFNPNSYWSYKPDSFKNDAIQSVYEPGSTFKIVTLAAAIQEGKFDPNATYKSGNIHVPGATIRDSNNVGWGTISYLDGLKHSSNVAFVHLGYEMLGKDKLRQYIDNFGFGQKTGIELAGEVSGAITFQYPSEVATAAFGQGKVQVTPIQQVAAVAAVANGGRLMEPHLIRSVTDPKTGEKTVTQPKAIRQVISADTSRQAGDYLEQVVSDQKIGTGRTAYIPGYRIAGKTGTAQVVINGEYSKDKYVVSFIGYAPVEDPKIVLYILIDQPDVPDAGGGAVAGPVFKSIMQQSLLHLGVLPKLDENTKSDDKKQEDDASATPAPVTASVPDVSGKAVDAAKAELTGKSFGVEVIGGGSKVLQQLPKGGSVLPTSQTIYLITEKSVDSVPDLTGMSLRDALEMCSLMGASCQTEGEGYVASQTSSKTNGQLTVKLTLAPPGEKVDTADDSGSGADSGGKDGDTGSSGDEESTDANKPDQTQSDQTQSTGD</sequence>
<comment type="subcellular location">
    <subcellularLocation>
        <location evidence="1">Membrane</location>
    </subcellularLocation>
</comment>
<protein>
    <submittedName>
        <fullName evidence="6">PASTA domain-containing protein</fullName>
    </submittedName>
</protein>
<evidence type="ECO:0000256" key="3">
    <source>
        <dbReference type="ARBA" id="ARBA00023136"/>
    </source>
</evidence>
<dbReference type="EMBL" id="JACJVO010000002">
    <property type="protein sequence ID" value="MBB6729654.1"/>
    <property type="molecule type" value="Genomic_DNA"/>
</dbReference>
<proteinExistence type="inferred from homology"/>
<name>A0A7X0VTA2_9BACL</name>
<dbReference type="InterPro" id="IPR050515">
    <property type="entry name" value="Beta-lactam/transpept"/>
</dbReference>
<dbReference type="CDD" id="cd06576">
    <property type="entry name" value="PASTA_Pbp2x-like_1"/>
    <property type="match status" value="1"/>
</dbReference>
<dbReference type="Gene3D" id="3.40.710.10">
    <property type="entry name" value="DD-peptidase/beta-lactamase superfamily"/>
    <property type="match status" value="1"/>
</dbReference>
<reference evidence="6 7" key="1">
    <citation type="submission" date="2020-08" db="EMBL/GenBank/DDBJ databases">
        <title>Cohnella phylogeny.</title>
        <authorList>
            <person name="Dunlap C."/>
        </authorList>
    </citation>
    <scope>NUCLEOTIDE SEQUENCE [LARGE SCALE GENOMIC DNA]</scope>
    <source>
        <strain evidence="6 7">CBP 2801</strain>
    </source>
</reference>
<evidence type="ECO:0000256" key="2">
    <source>
        <dbReference type="ARBA" id="ARBA00007171"/>
    </source>
</evidence>
<dbReference type="GO" id="GO:0008658">
    <property type="term" value="F:penicillin binding"/>
    <property type="evidence" value="ECO:0007669"/>
    <property type="project" value="InterPro"/>
</dbReference>
<dbReference type="GO" id="GO:0071555">
    <property type="term" value="P:cell wall organization"/>
    <property type="evidence" value="ECO:0007669"/>
    <property type="project" value="TreeGrafter"/>
</dbReference>
<keyword evidence="3" id="KW-0472">Membrane</keyword>
<dbReference type="Gene3D" id="3.90.1310.10">
    <property type="entry name" value="Penicillin-binding protein 2a (Domain 2)"/>
    <property type="match status" value="1"/>
</dbReference>
<organism evidence="6 7">
    <name type="scientific">Cohnella zeiphila</name>
    <dbReference type="NCBI Taxonomy" id="2761120"/>
    <lineage>
        <taxon>Bacteria</taxon>
        <taxon>Bacillati</taxon>
        <taxon>Bacillota</taxon>
        <taxon>Bacilli</taxon>
        <taxon>Bacillales</taxon>
        <taxon>Paenibacillaceae</taxon>
        <taxon>Cohnella</taxon>
    </lineage>
</organism>
<dbReference type="InterPro" id="IPR012338">
    <property type="entry name" value="Beta-lactam/transpept-like"/>
</dbReference>
<evidence type="ECO:0000259" key="5">
    <source>
        <dbReference type="PROSITE" id="PS51178"/>
    </source>
</evidence>
<comment type="similarity">
    <text evidence="2">Belongs to the transpeptidase family.</text>
</comment>
<feature type="domain" description="PASTA" evidence="5">
    <location>
        <begin position="610"/>
        <end position="670"/>
    </location>
</feature>
<dbReference type="PROSITE" id="PS51178">
    <property type="entry name" value="PASTA"/>
    <property type="match status" value="1"/>
</dbReference>
<dbReference type="SUPFAM" id="SSF56601">
    <property type="entry name" value="beta-lactamase/transpeptidase-like"/>
    <property type="match status" value="1"/>
</dbReference>
<feature type="region of interest" description="Disordered" evidence="4">
    <location>
        <begin position="722"/>
        <end position="776"/>
    </location>
</feature>
<dbReference type="SUPFAM" id="SSF54184">
    <property type="entry name" value="Penicillin-binding protein 2x (pbp-2x), c-terminal domain"/>
    <property type="match status" value="2"/>
</dbReference>
<dbReference type="SMART" id="SM00740">
    <property type="entry name" value="PASTA"/>
    <property type="match status" value="1"/>
</dbReference>
<dbReference type="InterPro" id="IPR036138">
    <property type="entry name" value="PBP_dimer_sf"/>
</dbReference>
<dbReference type="AlphaFoldDB" id="A0A7X0VTA2"/>
<comment type="caution">
    <text evidence="6">The sequence shown here is derived from an EMBL/GenBank/DDBJ whole genome shotgun (WGS) entry which is preliminary data.</text>
</comment>
<dbReference type="RefSeq" id="WP_185127324.1">
    <property type="nucleotide sequence ID" value="NZ_JACJVO010000002.1"/>
</dbReference>
<dbReference type="Proteomes" id="UP000564644">
    <property type="component" value="Unassembled WGS sequence"/>
</dbReference>
<gene>
    <name evidence="6" type="ORF">H7C18_01935</name>
</gene>
<feature type="region of interest" description="Disordered" evidence="4">
    <location>
        <begin position="592"/>
        <end position="617"/>
    </location>
</feature>
<evidence type="ECO:0000313" key="7">
    <source>
        <dbReference type="Proteomes" id="UP000564644"/>
    </source>
</evidence>
<dbReference type="Pfam" id="PF03717">
    <property type="entry name" value="PBP_dimer"/>
    <property type="match status" value="1"/>
</dbReference>
<dbReference type="InterPro" id="IPR005311">
    <property type="entry name" value="PBP_dimer"/>
</dbReference>
<dbReference type="InterPro" id="IPR001460">
    <property type="entry name" value="PCN-bd_Tpept"/>
</dbReference>